<dbReference type="Proteomes" id="UP000324707">
    <property type="component" value="Unassembled WGS sequence"/>
</dbReference>
<evidence type="ECO:0000313" key="2">
    <source>
        <dbReference type="EMBL" id="TXJ29568.1"/>
    </source>
</evidence>
<dbReference type="InterPro" id="IPR010359">
    <property type="entry name" value="IrrE_HExxH"/>
</dbReference>
<dbReference type="RefSeq" id="WP_147737648.1">
    <property type="nucleotide sequence ID" value="NZ_SAXX01000029.1"/>
</dbReference>
<dbReference type="PANTHER" id="PTHR43236">
    <property type="entry name" value="ANTITOXIN HIGA1"/>
    <property type="match status" value="1"/>
</dbReference>
<gene>
    <name evidence="2" type="ORF">EPJ69_12520</name>
</gene>
<proteinExistence type="predicted"/>
<evidence type="ECO:0000259" key="1">
    <source>
        <dbReference type="Pfam" id="PF06114"/>
    </source>
</evidence>
<dbReference type="InterPro" id="IPR052345">
    <property type="entry name" value="Rad_response_metalloprotease"/>
</dbReference>
<organism evidence="2 3">
    <name type="scientific">Brachyspira aalborgi</name>
    <dbReference type="NCBI Taxonomy" id="29522"/>
    <lineage>
        <taxon>Bacteria</taxon>
        <taxon>Pseudomonadati</taxon>
        <taxon>Spirochaetota</taxon>
        <taxon>Spirochaetia</taxon>
        <taxon>Brachyspirales</taxon>
        <taxon>Brachyspiraceae</taxon>
        <taxon>Brachyspira</taxon>
    </lineage>
</organism>
<dbReference type="AlphaFoldDB" id="A0A5C8DWS9"/>
<dbReference type="EMBL" id="SAXX01000029">
    <property type="protein sequence ID" value="TXJ29568.1"/>
    <property type="molecule type" value="Genomic_DNA"/>
</dbReference>
<reference evidence="2 3" key="1">
    <citation type="journal article" date="1992" name="Lakartidningen">
        <title>[Penicillin V and not amoxicillin is the first choice preparation in acute otitis].</title>
        <authorList>
            <person name="Kamme C."/>
            <person name="Lundgren K."/>
            <person name="Prellner K."/>
        </authorList>
    </citation>
    <scope>NUCLEOTIDE SEQUENCE [LARGE SCALE GENOMIC DNA]</scope>
    <source>
        <strain evidence="2 3">PC5538III-lc</strain>
    </source>
</reference>
<comment type="caution">
    <text evidence="2">The sequence shown here is derived from an EMBL/GenBank/DDBJ whole genome shotgun (WGS) entry which is preliminary data.</text>
</comment>
<dbReference type="PANTHER" id="PTHR43236:SF2">
    <property type="entry name" value="BLL0069 PROTEIN"/>
    <property type="match status" value="1"/>
</dbReference>
<name>A0A5C8DWS9_9SPIR</name>
<dbReference type="Pfam" id="PF06114">
    <property type="entry name" value="Peptidase_M78"/>
    <property type="match status" value="1"/>
</dbReference>
<protein>
    <submittedName>
        <fullName evidence="2">ImmA/IrrE family metallo-endopeptidase</fullName>
    </submittedName>
</protein>
<feature type="domain" description="IrrE N-terminal-like" evidence="1">
    <location>
        <begin position="173"/>
        <end position="296"/>
    </location>
</feature>
<sequence length="386" mass="45729">MKSNRVKINPDILKWAIDNINYSIPSFAKKMGQKELTIKKWLDGEEFPTYKQLEKISYDILKIPSIFFFSDSPPEDNLKADFRTTSPNTLKNLSPNIMITIKKMKALQYNLSKLFNNKNPISDTFINNLKEIDNNNIEFVAEKLRNILNITIEEQKQFKTSEIALKEWRNSVEKNGIFIRKAALKNYDISGFCLYDKAFPIIVINNSQPFNRQIFTIFHEMAHLIFKISGLDGLEEDFSEISRNNRNIEILCNNFASTFLLPKNEILIYSGYNINDKNISNVANEFSVSREVVIKRYLDFNLIDKNTYKEYLEKYIKEYHRNAKNKKGGNYLNTKFTYLGENYIKLIFEEYYENKINKYELFDFLDEKKENNINKIEEMLYRKQKL</sequence>
<accession>A0A5C8DWS9</accession>
<dbReference type="Gene3D" id="1.10.10.2910">
    <property type="match status" value="1"/>
</dbReference>
<evidence type="ECO:0000313" key="3">
    <source>
        <dbReference type="Proteomes" id="UP000324707"/>
    </source>
</evidence>